<accession>A0AAD0PW34</accession>
<dbReference type="GO" id="GO:0003677">
    <property type="term" value="F:DNA binding"/>
    <property type="evidence" value="ECO:0007669"/>
    <property type="project" value="InterPro"/>
</dbReference>
<keyword evidence="3" id="KW-0614">Plasmid</keyword>
<geneLocation type="plasmid" evidence="4">
    <name>pmppla107</name>
</geneLocation>
<dbReference type="GeneID" id="39474321"/>
<proteinExistence type="predicted"/>
<dbReference type="InterPro" id="IPR010982">
    <property type="entry name" value="Lambda_DNA-bd_dom_sf"/>
</dbReference>
<dbReference type="InterPro" id="IPR001387">
    <property type="entry name" value="Cro/C1-type_HTH"/>
</dbReference>
<sequence>MNLEDEIWPQRHRGTCKLRQALFDMRVGLGLNASDLSHKSMLRVSETIYLEQHEFYEYADDVLKLFKAHGIDIEEVFGSALANKKPSDLIDGNSALRAQVGLRDILQAFARQKRVKRRDILKATGFDVKKFNDLLSGSFSPHVRALEILLTFYQVNMCEEISRSLGVVKLMPVHTKTHDVLGTWSSEGFLGNDQVAISATDSIVEGNAGFSTPANTNKIAELFIRLRRTRGESARELSEITGAPENYINKLESNKVCECFRHLSKTSLCLGIDIERNLNTALADCIENRSSGKFLNGAPNQTFSFWLKMARQRKGISIGDIVRATSVSGETIRKLERGDPTRNSLKFEKILIHYGVDFSTLFDTSSFVAPPPMEKAKEDRNLRSSEDHSASGSSNYNGISKGALVQLRSTDEKQRVESERPVKAGRLNAKNGISLKCLVSLVPSPIAPIDSGGDGGPWFSVVNNKMIKVEFDEEIGWFVISFSGLKFAAYRTKDEMIKGVRDICSTFYYCVSISDMKVTRLAPTGGEKEWLAVVYSVSDGISAPLKVSANEKNGYEILFEGCLISGYKNKTEIDQSLDIIVKNVFRYLTTQNPEDASW</sequence>
<name>A0AAD0PW34_PSEAV</name>
<feature type="region of interest" description="Disordered" evidence="1">
    <location>
        <begin position="372"/>
        <end position="398"/>
    </location>
</feature>
<dbReference type="SUPFAM" id="SSF47413">
    <property type="entry name" value="lambda repressor-like DNA-binding domains"/>
    <property type="match status" value="2"/>
</dbReference>
<reference evidence="3 4" key="1">
    <citation type="journal article" date="2011" name="PLoS Pathog.">
        <title>Dynamic evolution of pathogenicity revealed by sequencing and comparative genomics of 19 Pseudomonas syringae isolates.</title>
        <authorList>
            <person name="Baltrus D.A."/>
            <person name="Nishimura M.T."/>
            <person name="Romanchuk A."/>
            <person name="Chang J.H."/>
            <person name="Mukhtar M.S."/>
            <person name="Cherkis K."/>
            <person name="Roach J."/>
            <person name="Grant S.R."/>
            <person name="Jones C.D."/>
            <person name="Dangl J.L."/>
        </authorList>
    </citation>
    <scope>NUCLEOTIDE SEQUENCE [LARGE SCALE GENOMIC DNA]</scope>
    <source>
        <strain evidence="3 4">M301315</strain>
    </source>
</reference>
<evidence type="ECO:0000313" key="3">
    <source>
        <dbReference type="EMBL" id="AXH59830.1"/>
    </source>
</evidence>
<dbReference type="AlphaFoldDB" id="A0AAD0PW34"/>
<evidence type="ECO:0000256" key="1">
    <source>
        <dbReference type="SAM" id="MobiDB-lite"/>
    </source>
</evidence>
<feature type="compositionally biased region" description="Basic and acidic residues" evidence="1">
    <location>
        <begin position="374"/>
        <end position="389"/>
    </location>
</feature>
<organism evidence="3 4">
    <name type="scientific">Pseudomonas amygdali pv. lachrymans str. M301315</name>
    <dbReference type="NCBI Taxonomy" id="629260"/>
    <lineage>
        <taxon>Bacteria</taxon>
        <taxon>Pseudomonadati</taxon>
        <taxon>Pseudomonadota</taxon>
        <taxon>Gammaproteobacteria</taxon>
        <taxon>Pseudomonadales</taxon>
        <taxon>Pseudomonadaceae</taxon>
        <taxon>Pseudomonas</taxon>
        <taxon>Pseudomonas amygdali</taxon>
    </lineage>
</organism>
<dbReference type="Gene3D" id="1.10.260.40">
    <property type="entry name" value="lambda repressor-like DNA-binding domains"/>
    <property type="match status" value="1"/>
</dbReference>
<dbReference type="EMBL" id="CP031226">
    <property type="protein sequence ID" value="AXH59830.1"/>
    <property type="molecule type" value="Genomic_DNA"/>
</dbReference>
<evidence type="ECO:0000259" key="2">
    <source>
        <dbReference type="PROSITE" id="PS50943"/>
    </source>
</evidence>
<dbReference type="PROSITE" id="PS50943">
    <property type="entry name" value="HTH_CROC1"/>
    <property type="match status" value="1"/>
</dbReference>
<gene>
    <name evidence="3" type="ORF">PLA107_031900</name>
</gene>
<feature type="domain" description="HTH cro/C1-type" evidence="2">
    <location>
        <begin position="307"/>
        <end position="361"/>
    </location>
</feature>
<dbReference type="SMART" id="SM00530">
    <property type="entry name" value="HTH_XRE"/>
    <property type="match status" value="2"/>
</dbReference>
<protein>
    <submittedName>
        <fullName evidence="3">XRE family transcriptional regulator</fullName>
    </submittedName>
</protein>
<dbReference type="CDD" id="cd00093">
    <property type="entry name" value="HTH_XRE"/>
    <property type="match status" value="2"/>
</dbReference>
<dbReference type="RefSeq" id="WP_005741882.1">
    <property type="nucleotide sequence ID" value="NZ_CP031226.1"/>
</dbReference>
<dbReference type="Proteomes" id="UP000006426">
    <property type="component" value="Plasmid pmppla107"/>
</dbReference>
<evidence type="ECO:0000313" key="4">
    <source>
        <dbReference type="Proteomes" id="UP000006426"/>
    </source>
</evidence>